<proteinExistence type="predicted"/>
<reference evidence="1" key="2">
    <citation type="journal article" date="2022" name="New Phytol.">
        <title>Evolutionary transition to the ectomycorrhizal habit in the genomes of a hyperdiverse lineage of mushroom-forming fungi.</title>
        <authorList>
            <person name="Looney B."/>
            <person name="Miyauchi S."/>
            <person name="Morin E."/>
            <person name="Drula E."/>
            <person name="Courty P.E."/>
            <person name="Kohler A."/>
            <person name="Kuo A."/>
            <person name="LaButti K."/>
            <person name="Pangilinan J."/>
            <person name="Lipzen A."/>
            <person name="Riley R."/>
            <person name="Andreopoulos W."/>
            <person name="He G."/>
            <person name="Johnson J."/>
            <person name="Nolan M."/>
            <person name="Tritt A."/>
            <person name="Barry K.W."/>
            <person name="Grigoriev I.V."/>
            <person name="Nagy L.G."/>
            <person name="Hibbett D."/>
            <person name="Henrissat B."/>
            <person name="Matheny P.B."/>
            <person name="Labbe J."/>
            <person name="Martin F.M."/>
        </authorList>
    </citation>
    <scope>NUCLEOTIDE SEQUENCE</scope>
    <source>
        <strain evidence="1">FP105234-sp</strain>
    </source>
</reference>
<name>A0ACB8RJP8_9AGAM</name>
<sequence>MELRFSRNSLFNTVLRDTQGAPLFRIDTRKGPRKVSLTTVSRFVGGVDEPSREVLADGTSRNVTGDGASDTDILLMGLQEEQVAQIEWHYWSQSIFRIRGETKEVKEYMPGKGVLRRQRIFTASNGQKYKWQFGCNTCWLQLDDGKDTVVARFHRSSRGFVGKAHNAYLEVVQEIMPIIDEVIMTFIWVEKRREDRQKAWQHRVYITP</sequence>
<organism evidence="1 2">
    <name type="scientific">Auriscalpium vulgare</name>
    <dbReference type="NCBI Taxonomy" id="40419"/>
    <lineage>
        <taxon>Eukaryota</taxon>
        <taxon>Fungi</taxon>
        <taxon>Dikarya</taxon>
        <taxon>Basidiomycota</taxon>
        <taxon>Agaricomycotina</taxon>
        <taxon>Agaricomycetes</taxon>
        <taxon>Russulales</taxon>
        <taxon>Auriscalpiaceae</taxon>
        <taxon>Auriscalpium</taxon>
    </lineage>
</organism>
<dbReference type="EMBL" id="MU275993">
    <property type="protein sequence ID" value="KAI0044127.1"/>
    <property type="molecule type" value="Genomic_DNA"/>
</dbReference>
<comment type="caution">
    <text evidence="1">The sequence shown here is derived from an EMBL/GenBank/DDBJ whole genome shotgun (WGS) entry which is preliminary data.</text>
</comment>
<reference evidence="1" key="1">
    <citation type="submission" date="2021-02" db="EMBL/GenBank/DDBJ databases">
        <authorList>
            <consortium name="DOE Joint Genome Institute"/>
            <person name="Ahrendt S."/>
            <person name="Looney B.P."/>
            <person name="Miyauchi S."/>
            <person name="Morin E."/>
            <person name="Drula E."/>
            <person name="Courty P.E."/>
            <person name="Chicoki N."/>
            <person name="Fauchery L."/>
            <person name="Kohler A."/>
            <person name="Kuo A."/>
            <person name="Labutti K."/>
            <person name="Pangilinan J."/>
            <person name="Lipzen A."/>
            <person name="Riley R."/>
            <person name="Andreopoulos W."/>
            <person name="He G."/>
            <person name="Johnson J."/>
            <person name="Barry K.W."/>
            <person name="Grigoriev I.V."/>
            <person name="Nagy L."/>
            <person name="Hibbett D."/>
            <person name="Henrissat B."/>
            <person name="Matheny P.B."/>
            <person name="Labbe J."/>
            <person name="Martin F."/>
        </authorList>
    </citation>
    <scope>NUCLEOTIDE SEQUENCE</scope>
    <source>
        <strain evidence="1">FP105234-sp</strain>
    </source>
</reference>
<evidence type="ECO:0000313" key="1">
    <source>
        <dbReference type="EMBL" id="KAI0044127.1"/>
    </source>
</evidence>
<evidence type="ECO:0000313" key="2">
    <source>
        <dbReference type="Proteomes" id="UP000814033"/>
    </source>
</evidence>
<protein>
    <submittedName>
        <fullName evidence="1">Uncharacterized protein</fullName>
    </submittedName>
</protein>
<dbReference type="Proteomes" id="UP000814033">
    <property type="component" value="Unassembled WGS sequence"/>
</dbReference>
<accession>A0ACB8RJP8</accession>
<gene>
    <name evidence="1" type="ORF">FA95DRAFT_301689</name>
</gene>
<keyword evidence="2" id="KW-1185">Reference proteome</keyword>